<evidence type="ECO:0000313" key="2">
    <source>
        <dbReference type="Proteomes" id="UP001057580"/>
    </source>
</evidence>
<organism evidence="1 2">
    <name type="scientific">Salinirubellus salinus</name>
    <dbReference type="NCBI Taxonomy" id="1364945"/>
    <lineage>
        <taxon>Archaea</taxon>
        <taxon>Methanobacteriati</taxon>
        <taxon>Methanobacteriota</taxon>
        <taxon>Stenosarchaea group</taxon>
        <taxon>Halobacteria</taxon>
        <taxon>Halobacteriales</taxon>
        <taxon>Natronomonadaceae</taxon>
        <taxon>Salinirubellus</taxon>
    </lineage>
</organism>
<keyword evidence="2" id="KW-1185">Reference proteome</keyword>
<dbReference type="AlphaFoldDB" id="A0A9E7R6M9"/>
<accession>A0A9E7R6M9</accession>
<evidence type="ECO:0000313" key="1">
    <source>
        <dbReference type="EMBL" id="UWM56577.1"/>
    </source>
</evidence>
<dbReference type="Proteomes" id="UP001057580">
    <property type="component" value="Chromosome"/>
</dbReference>
<name>A0A9E7R6M9_9EURY</name>
<dbReference type="GeneID" id="74942725"/>
<reference evidence="1" key="1">
    <citation type="submission" date="2022-09" db="EMBL/GenBank/DDBJ databases">
        <title>Diverse halophilic archaea isolated from saline environments.</title>
        <authorList>
            <person name="Cui H.-L."/>
        </authorList>
    </citation>
    <scope>NUCLEOTIDE SEQUENCE</scope>
    <source>
        <strain evidence="1">ZS-35-S2</strain>
    </source>
</reference>
<protein>
    <submittedName>
        <fullName evidence="1">Uncharacterized protein</fullName>
    </submittedName>
</protein>
<dbReference type="KEGG" id="ssai:N0B31_09845"/>
<proteinExistence type="predicted"/>
<sequence>MGLQADLKDAIEQDRADVVRVLAEYGVVPVAVESTGGTDLLGKTRAPDFNFERRHEEESERVADRQTRVRMVDALGLRSEEDGERVCEEIEGHEAWQSRV</sequence>
<dbReference type="EMBL" id="CP104003">
    <property type="protein sequence ID" value="UWM56577.1"/>
    <property type="molecule type" value="Genomic_DNA"/>
</dbReference>
<gene>
    <name evidence="1" type="ORF">N0B31_09845</name>
</gene>
<dbReference type="RefSeq" id="WP_260643691.1">
    <property type="nucleotide sequence ID" value="NZ_CP104003.1"/>
</dbReference>